<dbReference type="Proteomes" id="UP000019024">
    <property type="component" value="Chromosome"/>
</dbReference>
<organism evidence="1 2">
    <name type="scientific">Halostagnicola larsenii XH-48</name>
    <dbReference type="NCBI Taxonomy" id="797299"/>
    <lineage>
        <taxon>Archaea</taxon>
        <taxon>Methanobacteriati</taxon>
        <taxon>Methanobacteriota</taxon>
        <taxon>Stenosarchaea group</taxon>
        <taxon>Halobacteria</taxon>
        <taxon>Halobacteriales</taxon>
        <taxon>Natrialbaceae</taxon>
        <taxon>Halostagnicola</taxon>
    </lineage>
</organism>
<sequence length="57" mass="6592">MAILSLRHYLSGHGEGRAAHESIVLRRLEFPLRSLLARVVVLEAGESWFERTRFSRN</sequence>
<proteinExistence type="predicted"/>
<dbReference type="AlphaFoldDB" id="W0JUS7"/>
<dbReference type="KEGG" id="hlr:HALLA_16740"/>
<keyword evidence="2" id="KW-1185">Reference proteome</keyword>
<dbReference type="STRING" id="797299.HALLA_16740"/>
<evidence type="ECO:0000313" key="2">
    <source>
        <dbReference type="Proteomes" id="UP000019024"/>
    </source>
</evidence>
<name>W0JUS7_9EURY</name>
<gene>
    <name evidence="1" type="ORF">HALLA_16740</name>
</gene>
<dbReference type="HOGENOM" id="CLU_2985563_0_0_2"/>
<dbReference type="EMBL" id="CP007055">
    <property type="protein sequence ID" value="AHG01107.1"/>
    <property type="molecule type" value="Genomic_DNA"/>
</dbReference>
<evidence type="ECO:0000313" key="1">
    <source>
        <dbReference type="EMBL" id="AHG01107.1"/>
    </source>
</evidence>
<reference evidence="1 2" key="1">
    <citation type="submission" date="2014-01" db="EMBL/GenBank/DDBJ databases">
        <authorList>
            <consortium name="DOE Joint Genome Institute"/>
            <person name="Anderson I."/>
            <person name="Huntemann M."/>
            <person name="Han J."/>
            <person name="Chen A."/>
            <person name="Kyrpides N."/>
            <person name="Mavromatis K."/>
            <person name="Markowitz V."/>
            <person name="Palaniappan K."/>
            <person name="Ivanova N."/>
            <person name="Schaumberg A."/>
            <person name="Pati A."/>
            <person name="Liolios K."/>
            <person name="Nordberg H.P."/>
            <person name="Cantor M.N."/>
            <person name="Hua S.X."/>
            <person name="Woyke T."/>
        </authorList>
    </citation>
    <scope>NUCLEOTIDE SEQUENCE [LARGE SCALE GENOMIC DNA]</scope>
    <source>
        <strain evidence="1 2">XH-48</strain>
    </source>
</reference>
<protein>
    <submittedName>
        <fullName evidence="1">Uncharacterized protein</fullName>
    </submittedName>
</protein>
<accession>W0JUS7</accession>